<protein>
    <submittedName>
        <fullName evidence="2">Uncharacterized protein</fullName>
    </submittedName>
</protein>
<feature type="region of interest" description="Disordered" evidence="1">
    <location>
        <begin position="1"/>
        <end position="115"/>
    </location>
</feature>
<dbReference type="AlphaFoldDB" id="A0AAD4NCL0"/>
<evidence type="ECO:0000256" key="1">
    <source>
        <dbReference type="SAM" id="MobiDB-lite"/>
    </source>
</evidence>
<accession>A0AAD4NCL0</accession>
<name>A0AAD4NCL0_9BILA</name>
<keyword evidence="3" id="KW-1185">Reference proteome</keyword>
<organism evidence="2 3">
    <name type="scientific">Ditylenchus destructor</name>
    <dbReference type="NCBI Taxonomy" id="166010"/>
    <lineage>
        <taxon>Eukaryota</taxon>
        <taxon>Metazoa</taxon>
        <taxon>Ecdysozoa</taxon>
        <taxon>Nematoda</taxon>
        <taxon>Chromadorea</taxon>
        <taxon>Rhabditida</taxon>
        <taxon>Tylenchina</taxon>
        <taxon>Tylenchomorpha</taxon>
        <taxon>Sphaerularioidea</taxon>
        <taxon>Anguinidae</taxon>
        <taxon>Anguininae</taxon>
        <taxon>Ditylenchus</taxon>
    </lineage>
</organism>
<evidence type="ECO:0000313" key="2">
    <source>
        <dbReference type="EMBL" id="KAI1720214.1"/>
    </source>
</evidence>
<proteinExistence type="predicted"/>
<feature type="compositionally biased region" description="Basic and acidic residues" evidence="1">
    <location>
        <begin position="28"/>
        <end position="42"/>
    </location>
</feature>
<gene>
    <name evidence="2" type="ORF">DdX_05594</name>
</gene>
<sequence length="211" mass="23383">MGKSSKYLAPIHKKHIEEQKMRKSSSASREDESQDDSHKENHAIGSSSSHPHKRSDEGNAASGETFISPSSKKPISPFRKSSKTQLSTPKRPSKKSDRQRTIAPRTAIPTGPMDTKKVNQHLFTVDTPRARNAVSLRDLSVMATMSSTMQTLKSLGNKWVRDSSSHGQFITWDNSSPGTVHHLGQFITWDNSSPGQFITWDNSSPGTIHHP</sequence>
<dbReference type="EMBL" id="JAKKPZ010000006">
    <property type="protein sequence ID" value="KAI1720214.1"/>
    <property type="molecule type" value="Genomic_DNA"/>
</dbReference>
<reference evidence="2" key="1">
    <citation type="submission" date="2022-01" db="EMBL/GenBank/DDBJ databases">
        <title>Genome Sequence Resource for Two Populations of Ditylenchus destructor, the Migratory Endoparasitic Phytonematode.</title>
        <authorList>
            <person name="Zhang H."/>
            <person name="Lin R."/>
            <person name="Xie B."/>
        </authorList>
    </citation>
    <scope>NUCLEOTIDE SEQUENCE</scope>
    <source>
        <strain evidence="2">BazhouSP</strain>
    </source>
</reference>
<comment type="caution">
    <text evidence="2">The sequence shown here is derived from an EMBL/GenBank/DDBJ whole genome shotgun (WGS) entry which is preliminary data.</text>
</comment>
<evidence type="ECO:0000313" key="3">
    <source>
        <dbReference type="Proteomes" id="UP001201812"/>
    </source>
</evidence>
<dbReference type="Proteomes" id="UP001201812">
    <property type="component" value="Unassembled WGS sequence"/>
</dbReference>
<feature type="compositionally biased region" description="Low complexity" evidence="1">
    <location>
        <begin position="66"/>
        <end position="79"/>
    </location>
</feature>